<organism evidence="7">
    <name type="scientific">Trichuris suis</name>
    <name type="common">pig whipworm</name>
    <dbReference type="NCBI Taxonomy" id="68888"/>
    <lineage>
        <taxon>Eukaryota</taxon>
        <taxon>Metazoa</taxon>
        <taxon>Ecdysozoa</taxon>
        <taxon>Nematoda</taxon>
        <taxon>Enoplea</taxon>
        <taxon>Dorylaimia</taxon>
        <taxon>Trichinellida</taxon>
        <taxon>Trichuridae</taxon>
        <taxon>Trichuris</taxon>
    </lineage>
</organism>
<sequence>MSDADARKSSSPQCLEITGALSSPTDPVERRPLDGEITELSEHAHSFVSISQHGLSGPLRGRRWSKEWSRAADVDVSERMLNAGGSPALPFLTLFFGWGVVSANQLMRNCPITMETGRCVSHTSTINISSLLNALETDGIVETMRKVDGPWTLVFYMVVRFTAPIILAVYITLVVQSKENCLWFGRDCFGRKSLLLYDSIAQEPHLGQEGKLLILSTLHPVDLPGNSVEVPVGRLYCLKLSDMTYSVFQLFSSTPLAVSSCVPGIMPSGITKYEDFNGLFSVSKTSTNSSEERKSREHDEKDLIKHFIKENKVEIEELIARLRRSISCQLNVLPHQSFCGTKSPETTAATVSVLFSGGIDSLLIAVLLGTVLPAGSEVDLLNVAFTVDELHNCSSTVPDRQTGIKGYMALKARCSHVHWNLLLVDVTKKELYDPTVQLHVRRLIKPACTVRDESIGYAIWFASKGKGILYEKASLTDRKDQIQSSARILFLGSGADELFAGYMRHRSCFAEGGYNALAVTLEEELFRIGHRSLSLCDRMISDHCLLVHLPYLNENFVRYVNNIPLDVKTDLSLARGLGDKLILRAALWLLGYEEFCFSLKRAIQFGSRIAKVSGSKGKVFSYCGELVGHYPVCGWLRVATAFIKREANRVSSRWDEPIHDDRIQEHLDGVAREVTKNDPVCGVALEVDNSVIEDGVWLRPSDARHINMAELDAVIKGLNLAIAWRMGTIELMTDSAAVHRWLSDGVSKTVLALVRQYQLTTTVTLVWSMENKADRRTRVPRRCEKSFERLIAEVHHAAGYPGVRRTLYFARRRDPGIAKREWRYGGLEVPKVWQRGGVDVMHWGKELYLTLIDCGPSRFCIWRRLSQHSSTEIARHLESVFYERGAPEELLTDNDTAFQSNEISVCLRRMRQRHNGTVPSDDQSDREEDRIHGPGSRLSVRRGIACGNGITERCHRTIKVIARRTGFTVQEAVYRQRYLPIHRKGSGGIVDLLHRAKHTLPVCRCDSVWIRPHANGCDTRYDNVFVTRVISDQTMEVDGMPRHVGDIRRRTGTPRQPLGLTFDASGRGVIELHVTRYEDEPGTIRFTVAAEPQPAEQPVTDNSVSQESLQTLQEEGTCASTRAGERMRRGREDETGAEREQRLRANRERMRTTRARLRGEPEAEDVAVREAQRLRKRRGEKTEAERSMRRRVDREHGRSVRQNVASMSRRESISLRCFSAHSKMNKC</sequence>
<feature type="region of interest" description="Disordered" evidence="4">
    <location>
        <begin position="1111"/>
        <end position="1142"/>
    </location>
</feature>
<evidence type="ECO:0000256" key="2">
    <source>
        <dbReference type="ARBA" id="ARBA00022888"/>
    </source>
</evidence>
<dbReference type="InterPro" id="IPR055475">
    <property type="entry name" value="DUF7047"/>
</dbReference>
<dbReference type="AlphaFoldDB" id="A0A085NM07"/>
<dbReference type="EMBL" id="KL367487">
    <property type="protein sequence ID" value="KFD70503.1"/>
    <property type="molecule type" value="Genomic_DNA"/>
</dbReference>
<feature type="region of interest" description="Disordered" evidence="4">
    <location>
        <begin position="1"/>
        <end position="31"/>
    </location>
</feature>
<feature type="transmembrane region" description="Helical" evidence="5">
    <location>
        <begin position="153"/>
        <end position="173"/>
    </location>
</feature>
<dbReference type="Gene3D" id="3.40.50.620">
    <property type="entry name" value="HUPs"/>
    <property type="match status" value="1"/>
</dbReference>
<feature type="region of interest" description="Disordered" evidence="4">
    <location>
        <begin position="1173"/>
        <end position="1207"/>
    </location>
</feature>
<evidence type="ECO:0000259" key="6">
    <source>
        <dbReference type="PROSITE" id="PS50994"/>
    </source>
</evidence>
<keyword evidence="3" id="KW-0315">Glutamine amidotransferase</keyword>
<feature type="region of interest" description="Disordered" evidence="4">
    <location>
        <begin position="914"/>
        <end position="934"/>
    </location>
</feature>
<feature type="compositionally biased region" description="Basic and acidic residues" evidence="4">
    <location>
        <begin position="1180"/>
        <end position="1198"/>
    </location>
</feature>
<keyword evidence="1" id="KW-0028">Amino-acid biosynthesis</keyword>
<evidence type="ECO:0000313" key="7">
    <source>
        <dbReference type="EMBL" id="KFD70503.1"/>
    </source>
</evidence>
<name>A0A085NM07_9BILA</name>
<dbReference type="PANTHER" id="PTHR45937">
    <property type="entry name" value="ASPARAGINE SYNTHETASE DOMAIN-CONTAINING PROTEIN 1"/>
    <property type="match status" value="1"/>
</dbReference>
<dbReference type="InterPro" id="IPR051857">
    <property type="entry name" value="Asn_synthetase_domain"/>
</dbReference>
<feature type="compositionally biased region" description="Basic and acidic residues" evidence="4">
    <location>
        <begin position="1123"/>
        <end position="1142"/>
    </location>
</feature>
<keyword evidence="5" id="KW-0472">Membrane</keyword>
<keyword evidence="5" id="KW-0812">Transmembrane</keyword>
<feature type="compositionally biased region" description="Polar residues" evidence="4">
    <location>
        <begin position="1111"/>
        <end position="1120"/>
    </location>
</feature>
<reference evidence="7" key="1">
    <citation type="journal article" date="2014" name="Nat. Genet.">
        <title>Genome and transcriptome of the porcine whipworm Trichuris suis.</title>
        <authorList>
            <person name="Jex A.R."/>
            <person name="Nejsum P."/>
            <person name="Schwarz E.M."/>
            <person name="Hu L."/>
            <person name="Young N.D."/>
            <person name="Hall R.S."/>
            <person name="Korhonen P.K."/>
            <person name="Liao S."/>
            <person name="Thamsborg S."/>
            <person name="Xia J."/>
            <person name="Xu P."/>
            <person name="Wang S."/>
            <person name="Scheerlinck J.P."/>
            <person name="Hofmann A."/>
            <person name="Sternberg P.W."/>
            <person name="Wang J."/>
            <person name="Gasser R.B."/>
        </authorList>
    </citation>
    <scope>NUCLEOTIDE SEQUENCE [LARGE SCALE GENOMIC DNA]</scope>
    <source>
        <strain evidence="7">DCEP-RM93F</strain>
    </source>
</reference>
<keyword evidence="2" id="KW-0061">Asparagine biosynthesis</keyword>
<dbReference type="InterPro" id="IPR012337">
    <property type="entry name" value="RNaseH-like_sf"/>
</dbReference>
<evidence type="ECO:0000256" key="4">
    <source>
        <dbReference type="SAM" id="MobiDB-lite"/>
    </source>
</evidence>
<proteinExistence type="predicted"/>
<evidence type="ECO:0000256" key="1">
    <source>
        <dbReference type="ARBA" id="ARBA00022605"/>
    </source>
</evidence>
<dbReference type="InterPro" id="IPR001584">
    <property type="entry name" value="Integrase_cat-core"/>
</dbReference>
<dbReference type="InterPro" id="IPR001962">
    <property type="entry name" value="Asn_synthase"/>
</dbReference>
<gene>
    <name evidence="7" type="ORF">M514_01000</name>
</gene>
<dbReference type="GO" id="GO:0004066">
    <property type="term" value="F:asparagine synthase (glutamine-hydrolyzing) activity"/>
    <property type="evidence" value="ECO:0007669"/>
    <property type="project" value="InterPro"/>
</dbReference>
<evidence type="ECO:0000256" key="5">
    <source>
        <dbReference type="SAM" id="Phobius"/>
    </source>
</evidence>
<dbReference type="CDD" id="cd01991">
    <property type="entry name" value="Asn_synthase_B_C"/>
    <property type="match status" value="1"/>
</dbReference>
<dbReference type="Pfam" id="PF23088">
    <property type="entry name" value="DUF7047"/>
    <property type="match status" value="1"/>
</dbReference>
<dbReference type="InterPro" id="IPR014729">
    <property type="entry name" value="Rossmann-like_a/b/a_fold"/>
</dbReference>
<dbReference type="SUPFAM" id="SSF52402">
    <property type="entry name" value="Adenine nucleotide alpha hydrolases-like"/>
    <property type="match status" value="1"/>
</dbReference>
<dbReference type="GO" id="GO:0006529">
    <property type="term" value="P:asparagine biosynthetic process"/>
    <property type="evidence" value="ECO:0007669"/>
    <property type="project" value="UniProtKB-KW"/>
</dbReference>
<evidence type="ECO:0000256" key="3">
    <source>
        <dbReference type="ARBA" id="ARBA00022962"/>
    </source>
</evidence>
<dbReference type="GO" id="GO:0003676">
    <property type="term" value="F:nucleic acid binding"/>
    <property type="evidence" value="ECO:0007669"/>
    <property type="project" value="InterPro"/>
</dbReference>
<dbReference type="PROSITE" id="PS50994">
    <property type="entry name" value="INTEGRASE"/>
    <property type="match status" value="1"/>
</dbReference>
<dbReference type="SUPFAM" id="SSF53098">
    <property type="entry name" value="Ribonuclease H-like"/>
    <property type="match status" value="2"/>
</dbReference>
<dbReference type="Gene3D" id="3.30.420.10">
    <property type="entry name" value="Ribonuclease H-like superfamily/Ribonuclease H"/>
    <property type="match status" value="2"/>
</dbReference>
<dbReference type="GO" id="GO:0015074">
    <property type="term" value="P:DNA integration"/>
    <property type="evidence" value="ECO:0007669"/>
    <property type="project" value="InterPro"/>
</dbReference>
<keyword evidence="5" id="KW-1133">Transmembrane helix</keyword>
<protein>
    <recommendedName>
        <fullName evidence="6">Integrase catalytic domain-containing protein</fullName>
    </recommendedName>
</protein>
<accession>A0A085NM07</accession>
<dbReference type="PANTHER" id="PTHR45937:SF1">
    <property type="entry name" value="ASPARAGINE SYNTHETASE DOMAIN-CONTAINING PROTEIN 1"/>
    <property type="match status" value="1"/>
</dbReference>
<dbReference type="Pfam" id="PF00733">
    <property type="entry name" value="Asn_synthase"/>
    <property type="match status" value="1"/>
</dbReference>
<dbReference type="Proteomes" id="UP000030758">
    <property type="component" value="Unassembled WGS sequence"/>
</dbReference>
<feature type="domain" description="Integrase catalytic" evidence="6">
    <location>
        <begin position="826"/>
        <end position="933"/>
    </location>
</feature>
<dbReference type="InterPro" id="IPR036397">
    <property type="entry name" value="RNaseH_sf"/>
</dbReference>